<name>D5GNK4_TUBMM</name>
<evidence type="ECO:0000313" key="12">
    <source>
        <dbReference type="EMBL" id="CAZ86097.1"/>
    </source>
</evidence>
<keyword evidence="4" id="KW-0146">Chitin degradation</keyword>
<dbReference type="Proteomes" id="UP000006911">
    <property type="component" value="Unassembled WGS sequence"/>
</dbReference>
<dbReference type="AlphaFoldDB" id="D5GNK4"/>
<accession>D5GNK4</accession>
<keyword evidence="10" id="KW-0732">Signal</keyword>
<dbReference type="InterPro" id="IPR001223">
    <property type="entry name" value="Glyco_hydro18_cat"/>
</dbReference>
<dbReference type="InParanoid" id="D5GNK4"/>
<keyword evidence="5" id="KW-0119">Carbohydrate metabolism</keyword>
<dbReference type="Pfam" id="PF00704">
    <property type="entry name" value="Glyco_hydro_18"/>
    <property type="match status" value="1"/>
</dbReference>
<dbReference type="PROSITE" id="PS01095">
    <property type="entry name" value="GH18_1"/>
    <property type="match status" value="1"/>
</dbReference>
<dbReference type="GO" id="GO:0008843">
    <property type="term" value="F:endochitinase activity"/>
    <property type="evidence" value="ECO:0007669"/>
    <property type="project" value="UniProtKB-EC"/>
</dbReference>
<dbReference type="OMA" id="NSVQTWS"/>
<evidence type="ECO:0000256" key="9">
    <source>
        <dbReference type="RuleBase" id="RU004453"/>
    </source>
</evidence>
<dbReference type="STRING" id="656061.D5GNK4"/>
<dbReference type="EC" id="3.2.1.14" evidence="2"/>
<sequence>MFSSMLFSTFCLASALLSIVHAAALPVCGARQEPAISKAGKTVAYFGQSQSQSTDSLAKFCADTSVDIIVLAFVNVIKGRRGLPGLNLSGYCWDPIDGTDLHRCPEFGTAIKDCQARGKLVLMSLQGASGMQTLADDAAACEYADNLWRLFGEGTGLESMRPFGDARVDGFDIDNENNNSNGWPKFISELRNKFASASKKYYISAAPQCVRPDKSIGSAIYLVDYLFIQFYNNYCATTGLVSCFNNWSEDIAANGIAGAKVFAGFLGAPDKGQGYAAHSEMIGYVSQIRSKSNFGGVSVWDATCANNNVDADGRTFLKAMRDSLQ</sequence>
<dbReference type="PANTHER" id="PTHR45708:SF49">
    <property type="entry name" value="ENDOCHITINASE"/>
    <property type="match status" value="1"/>
</dbReference>
<evidence type="ECO:0000256" key="4">
    <source>
        <dbReference type="ARBA" id="ARBA00023024"/>
    </source>
</evidence>
<dbReference type="PANTHER" id="PTHR45708">
    <property type="entry name" value="ENDOCHITINASE"/>
    <property type="match status" value="1"/>
</dbReference>
<dbReference type="GeneID" id="9186173"/>
<evidence type="ECO:0000256" key="7">
    <source>
        <dbReference type="ARBA" id="ARBA00023326"/>
    </source>
</evidence>
<protein>
    <recommendedName>
        <fullName evidence="2">chitinase</fullName>
        <ecNumber evidence="2">3.2.1.14</ecNumber>
    </recommendedName>
</protein>
<keyword evidence="7" id="KW-0624">Polysaccharide degradation</keyword>
<evidence type="ECO:0000256" key="5">
    <source>
        <dbReference type="ARBA" id="ARBA00023277"/>
    </source>
</evidence>
<evidence type="ECO:0000259" key="11">
    <source>
        <dbReference type="PROSITE" id="PS51910"/>
    </source>
</evidence>
<reference evidence="12 13" key="1">
    <citation type="journal article" date="2010" name="Nature">
        <title>Perigord black truffle genome uncovers evolutionary origins and mechanisms of symbiosis.</title>
        <authorList>
            <person name="Martin F."/>
            <person name="Kohler A."/>
            <person name="Murat C."/>
            <person name="Balestrini R."/>
            <person name="Coutinho P.M."/>
            <person name="Jaillon O."/>
            <person name="Montanini B."/>
            <person name="Morin E."/>
            <person name="Noel B."/>
            <person name="Percudani R."/>
            <person name="Porcel B."/>
            <person name="Rubini A."/>
            <person name="Amicucci A."/>
            <person name="Amselem J."/>
            <person name="Anthouard V."/>
            <person name="Arcioni S."/>
            <person name="Artiguenave F."/>
            <person name="Aury J.M."/>
            <person name="Ballario P."/>
            <person name="Bolchi A."/>
            <person name="Brenna A."/>
            <person name="Brun A."/>
            <person name="Buee M."/>
            <person name="Cantarel B."/>
            <person name="Chevalier G."/>
            <person name="Couloux A."/>
            <person name="Da Silva C."/>
            <person name="Denoeud F."/>
            <person name="Duplessis S."/>
            <person name="Ghignone S."/>
            <person name="Hilselberger B."/>
            <person name="Iotti M."/>
            <person name="Marcais B."/>
            <person name="Mello A."/>
            <person name="Miranda M."/>
            <person name="Pacioni G."/>
            <person name="Quesneville H."/>
            <person name="Riccioni C."/>
            <person name="Ruotolo R."/>
            <person name="Splivallo R."/>
            <person name="Stocchi V."/>
            <person name="Tisserant E."/>
            <person name="Viscomi A.R."/>
            <person name="Zambonelli A."/>
            <person name="Zampieri E."/>
            <person name="Henrissat B."/>
            <person name="Lebrun M.H."/>
            <person name="Paolocci F."/>
            <person name="Bonfante P."/>
            <person name="Ottonello S."/>
            <person name="Wincker P."/>
        </authorList>
    </citation>
    <scope>NUCLEOTIDE SEQUENCE [LARGE SCALE GENOMIC DNA]</scope>
    <source>
        <strain evidence="12 13">Mel28</strain>
    </source>
</reference>
<dbReference type="Gene3D" id="3.20.20.80">
    <property type="entry name" value="Glycosidases"/>
    <property type="match status" value="1"/>
</dbReference>
<dbReference type="SUPFAM" id="SSF51445">
    <property type="entry name" value="(Trans)glycosidases"/>
    <property type="match status" value="1"/>
</dbReference>
<keyword evidence="3 8" id="KW-0378">Hydrolase</keyword>
<dbReference type="HOGENOM" id="CLU_007818_2_1_1"/>
<evidence type="ECO:0000256" key="8">
    <source>
        <dbReference type="RuleBase" id="RU000489"/>
    </source>
</evidence>
<dbReference type="InterPro" id="IPR001579">
    <property type="entry name" value="Glyco_hydro_18_chit_AS"/>
</dbReference>
<keyword evidence="6 8" id="KW-0326">Glycosidase</keyword>
<evidence type="ECO:0000256" key="2">
    <source>
        <dbReference type="ARBA" id="ARBA00012729"/>
    </source>
</evidence>
<dbReference type="RefSeq" id="XP_002841906.1">
    <property type="nucleotide sequence ID" value="XM_002841860.1"/>
</dbReference>
<dbReference type="GO" id="GO:0005576">
    <property type="term" value="C:extracellular region"/>
    <property type="evidence" value="ECO:0007669"/>
    <property type="project" value="TreeGrafter"/>
</dbReference>
<feature type="chain" id="PRO_5003072172" description="chitinase" evidence="10">
    <location>
        <begin position="23"/>
        <end position="325"/>
    </location>
</feature>
<evidence type="ECO:0000256" key="6">
    <source>
        <dbReference type="ARBA" id="ARBA00023295"/>
    </source>
</evidence>
<evidence type="ECO:0000256" key="3">
    <source>
        <dbReference type="ARBA" id="ARBA00022801"/>
    </source>
</evidence>
<comment type="catalytic activity">
    <reaction evidence="1">
        <text>Random endo-hydrolysis of N-acetyl-beta-D-glucosaminide (1-&gt;4)-beta-linkages in chitin and chitodextrins.</text>
        <dbReference type="EC" id="3.2.1.14"/>
    </reaction>
</comment>
<dbReference type="EMBL" id="FN430365">
    <property type="protein sequence ID" value="CAZ86097.1"/>
    <property type="molecule type" value="Genomic_DNA"/>
</dbReference>
<dbReference type="GO" id="GO:0000272">
    <property type="term" value="P:polysaccharide catabolic process"/>
    <property type="evidence" value="ECO:0007669"/>
    <property type="project" value="UniProtKB-KW"/>
</dbReference>
<dbReference type="InterPro" id="IPR017853">
    <property type="entry name" value="GH"/>
</dbReference>
<feature type="signal peptide" evidence="10">
    <location>
        <begin position="1"/>
        <end position="22"/>
    </location>
</feature>
<feature type="domain" description="GH18" evidence="11">
    <location>
        <begin position="40"/>
        <end position="325"/>
    </location>
</feature>
<gene>
    <name evidence="12" type="ORF">GSTUM_00011326001</name>
</gene>
<dbReference type="GO" id="GO:0006032">
    <property type="term" value="P:chitin catabolic process"/>
    <property type="evidence" value="ECO:0007669"/>
    <property type="project" value="UniProtKB-KW"/>
</dbReference>
<dbReference type="KEGG" id="tml:GSTUM_00011326001"/>
<dbReference type="InterPro" id="IPR050542">
    <property type="entry name" value="Glycosyl_Hydrlase18_Chitinase"/>
</dbReference>
<evidence type="ECO:0000256" key="10">
    <source>
        <dbReference type="SAM" id="SignalP"/>
    </source>
</evidence>
<comment type="similarity">
    <text evidence="9">Belongs to the glycosyl hydrolase 18 family.</text>
</comment>
<dbReference type="FunCoup" id="D5GNK4">
    <property type="interactions" value="143"/>
</dbReference>
<proteinExistence type="inferred from homology"/>
<organism evidence="12 13">
    <name type="scientific">Tuber melanosporum (strain Mel28)</name>
    <name type="common">Perigord black truffle</name>
    <dbReference type="NCBI Taxonomy" id="656061"/>
    <lineage>
        <taxon>Eukaryota</taxon>
        <taxon>Fungi</taxon>
        <taxon>Dikarya</taxon>
        <taxon>Ascomycota</taxon>
        <taxon>Pezizomycotina</taxon>
        <taxon>Pezizomycetes</taxon>
        <taxon>Pezizales</taxon>
        <taxon>Tuberaceae</taxon>
        <taxon>Tuber</taxon>
    </lineage>
</organism>
<dbReference type="eggNOG" id="KOG4701">
    <property type="taxonomic scope" value="Eukaryota"/>
</dbReference>
<evidence type="ECO:0000256" key="1">
    <source>
        <dbReference type="ARBA" id="ARBA00000822"/>
    </source>
</evidence>
<evidence type="ECO:0000313" key="13">
    <source>
        <dbReference type="Proteomes" id="UP000006911"/>
    </source>
</evidence>
<keyword evidence="13" id="KW-1185">Reference proteome</keyword>
<dbReference type="PROSITE" id="PS51910">
    <property type="entry name" value="GH18_2"/>
    <property type="match status" value="1"/>
</dbReference>